<reference evidence="3" key="2">
    <citation type="submission" date="2023-06" db="EMBL/GenBank/DDBJ databases">
        <authorList>
            <consortium name="Lawrence Berkeley National Laboratory"/>
            <person name="Haridas S."/>
            <person name="Hensen N."/>
            <person name="Bonometti L."/>
            <person name="Westerberg I."/>
            <person name="Brannstrom I.O."/>
            <person name="Guillou S."/>
            <person name="Cros-Aarteil S."/>
            <person name="Calhoun S."/>
            <person name="Kuo A."/>
            <person name="Mondo S."/>
            <person name="Pangilinan J."/>
            <person name="Riley R."/>
            <person name="Labutti K."/>
            <person name="Andreopoulos B."/>
            <person name="Lipzen A."/>
            <person name="Chen C."/>
            <person name="Yanf M."/>
            <person name="Daum C."/>
            <person name="Ng V."/>
            <person name="Clum A."/>
            <person name="Steindorff A."/>
            <person name="Ohm R."/>
            <person name="Martin F."/>
            <person name="Silar P."/>
            <person name="Natvig D."/>
            <person name="Lalanne C."/>
            <person name="Gautier V."/>
            <person name="Ament-Velasquez S.L."/>
            <person name="Kruys A."/>
            <person name="Hutchinson M.I."/>
            <person name="Powell A.J."/>
            <person name="Barry K."/>
            <person name="Miller A.N."/>
            <person name="Grigoriev I.V."/>
            <person name="Debuchy R."/>
            <person name="Gladieux P."/>
            <person name="Thoren M.H."/>
            <person name="Johannesson H."/>
        </authorList>
    </citation>
    <scope>NUCLEOTIDE SEQUENCE</scope>
    <source>
        <strain evidence="3">CBS 560.94</strain>
    </source>
</reference>
<evidence type="ECO:0000313" key="3">
    <source>
        <dbReference type="EMBL" id="KAK3347842.1"/>
    </source>
</evidence>
<accession>A0AAE0MTG6</accession>
<feature type="coiled-coil region" evidence="1">
    <location>
        <begin position="55"/>
        <end position="131"/>
    </location>
</feature>
<organism evidence="3 4">
    <name type="scientific">Neurospora tetraspora</name>
    <dbReference type="NCBI Taxonomy" id="94610"/>
    <lineage>
        <taxon>Eukaryota</taxon>
        <taxon>Fungi</taxon>
        <taxon>Dikarya</taxon>
        <taxon>Ascomycota</taxon>
        <taxon>Pezizomycotina</taxon>
        <taxon>Sordariomycetes</taxon>
        <taxon>Sordariomycetidae</taxon>
        <taxon>Sordariales</taxon>
        <taxon>Sordariaceae</taxon>
        <taxon>Neurospora</taxon>
    </lineage>
</organism>
<dbReference type="AlphaFoldDB" id="A0AAE0MTG6"/>
<dbReference type="GeneID" id="87867626"/>
<name>A0AAE0MTG6_9PEZI</name>
<reference evidence="3" key="1">
    <citation type="journal article" date="2023" name="Mol. Phylogenet. Evol.">
        <title>Genome-scale phylogeny and comparative genomics of the fungal order Sordariales.</title>
        <authorList>
            <person name="Hensen N."/>
            <person name="Bonometti L."/>
            <person name="Westerberg I."/>
            <person name="Brannstrom I.O."/>
            <person name="Guillou S."/>
            <person name="Cros-Aarteil S."/>
            <person name="Calhoun S."/>
            <person name="Haridas S."/>
            <person name="Kuo A."/>
            <person name="Mondo S."/>
            <person name="Pangilinan J."/>
            <person name="Riley R."/>
            <person name="LaButti K."/>
            <person name="Andreopoulos B."/>
            <person name="Lipzen A."/>
            <person name="Chen C."/>
            <person name="Yan M."/>
            <person name="Daum C."/>
            <person name="Ng V."/>
            <person name="Clum A."/>
            <person name="Steindorff A."/>
            <person name="Ohm R.A."/>
            <person name="Martin F."/>
            <person name="Silar P."/>
            <person name="Natvig D.O."/>
            <person name="Lalanne C."/>
            <person name="Gautier V."/>
            <person name="Ament-Velasquez S.L."/>
            <person name="Kruys A."/>
            <person name="Hutchinson M.I."/>
            <person name="Powell A.J."/>
            <person name="Barry K."/>
            <person name="Miller A.N."/>
            <person name="Grigoriev I.V."/>
            <person name="Debuchy R."/>
            <person name="Gladieux P."/>
            <person name="Hiltunen Thoren M."/>
            <person name="Johannesson H."/>
        </authorList>
    </citation>
    <scope>NUCLEOTIDE SEQUENCE</scope>
    <source>
        <strain evidence="3">CBS 560.94</strain>
    </source>
</reference>
<proteinExistence type="predicted"/>
<comment type="caution">
    <text evidence="3">The sequence shown here is derived from an EMBL/GenBank/DDBJ whole genome shotgun (WGS) entry which is preliminary data.</text>
</comment>
<dbReference type="RefSeq" id="XP_062682924.1">
    <property type="nucleotide sequence ID" value="XM_062830472.1"/>
</dbReference>
<evidence type="ECO:0000256" key="1">
    <source>
        <dbReference type="SAM" id="Coils"/>
    </source>
</evidence>
<feature type="compositionally biased region" description="Low complexity" evidence="2">
    <location>
        <begin position="21"/>
        <end position="34"/>
    </location>
</feature>
<feature type="region of interest" description="Disordered" evidence="2">
    <location>
        <begin position="1"/>
        <end position="38"/>
    </location>
</feature>
<dbReference type="Proteomes" id="UP001278500">
    <property type="component" value="Unassembled WGS sequence"/>
</dbReference>
<evidence type="ECO:0000256" key="2">
    <source>
        <dbReference type="SAM" id="MobiDB-lite"/>
    </source>
</evidence>
<keyword evidence="4" id="KW-1185">Reference proteome</keyword>
<keyword evidence="1" id="KW-0175">Coiled coil</keyword>
<gene>
    <name evidence="3" type="ORF">B0H65DRAFT_571123</name>
</gene>
<evidence type="ECO:0000313" key="4">
    <source>
        <dbReference type="Proteomes" id="UP001278500"/>
    </source>
</evidence>
<protein>
    <submittedName>
        <fullName evidence="3">Uncharacterized protein</fullName>
    </submittedName>
</protein>
<sequence>MASNDPAMDDTPNSNSTQMEHVPAPTVPAHPAVTSTSLPHLGDFITKLIEDAYKVQSLSSELEQTKEKLREAENRIAELEIDNQTIHKDTNNVRELLSAAREDENAAKTKLQAQEDSVKCLEAALRDKNTALRDKDTALNGSIPKSRIANYKFKLGKIDRCDDEKTDAFWSILDHAEEIYHEPRVNEQVKKFSELVDDTTSRFSALYDAFESDLAEASISSA</sequence>
<dbReference type="EMBL" id="JAUEPP010000003">
    <property type="protein sequence ID" value="KAK3347842.1"/>
    <property type="molecule type" value="Genomic_DNA"/>
</dbReference>